<organism evidence="6 7">
    <name type="scientific">Blastococcus mobilis</name>
    <dbReference type="NCBI Taxonomy" id="1938746"/>
    <lineage>
        <taxon>Bacteria</taxon>
        <taxon>Bacillati</taxon>
        <taxon>Actinomycetota</taxon>
        <taxon>Actinomycetes</taxon>
        <taxon>Geodermatophilales</taxon>
        <taxon>Geodermatophilaceae</taxon>
        <taxon>Blastococcus</taxon>
    </lineage>
</organism>
<dbReference type="GO" id="GO:0003700">
    <property type="term" value="F:DNA-binding transcription factor activity"/>
    <property type="evidence" value="ECO:0007669"/>
    <property type="project" value="TreeGrafter"/>
</dbReference>
<dbReference type="Pfam" id="PF01614">
    <property type="entry name" value="IclR_C"/>
    <property type="match status" value="1"/>
</dbReference>
<dbReference type="SUPFAM" id="SSF55781">
    <property type="entry name" value="GAF domain-like"/>
    <property type="match status" value="1"/>
</dbReference>
<dbReference type="Pfam" id="PF09339">
    <property type="entry name" value="HTH_IclR"/>
    <property type="match status" value="1"/>
</dbReference>
<evidence type="ECO:0000256" key="2">
    <source>
        <dbReference type="ARBA" id="ARBA00023125"/>
    </source>
</evidence>
<dbReference type="EMBL" id="FZNO01000019">
    <property type="protein sequence ID" value="SNR69543.1"/>
    <property type="molecule type" value="Genomic_DNA"/>
</dbReference>
<evidence type="ECO:0000256" key="3">
    <source>
        <dbReference type="ARBA" id="ARBA00023163"/>
    </source>
</evidence>
<evidence type="ECO:0000259" key="5">
    <source>
        <dbReference type="PROSITE" id="PS51078"/>
    </source>
</evidence>
<dbReference type="SUPFAM" id="SSF46785">
    <property type="entry name" value="Winged helix' DNA-binding domain"/>
    <property type="match status" value="1"/>
</dbReference>
<dbReference type="PANTHER" id="PTHR30136">
    <property type="entry name" value="HELIX-TURN-HELIX TRANSCRIPTIONAL REGULATOR, ICLR FAMILY"/>
    <property type="match status" value="1"/>
</dbReference>
<dbReference type="OrthoDB" id="3632743at2"/>
<dbReference type="PROSITE" id="PS51077">
    <property type="entry name" value="HTH_ICLR"/>
    <property type="match status" value="1"/>
</dbReference>
<feature type="domain" description="HTH iclR-type" evidence="4">
    <location>
        <begin position="28"/>
        <end position="87"/>
    </location>
</feature>
<evidence type="ECO:0000256" key="1">
    <source>
        <dbReference type="ARBA" id="ARBA00023015"/>
    </source>
</evidence>
<sequence length="273" mass="29585">MAGSDNGSPGQWFGNEGWEMGQGADTGGASFLRGLNVLITVAESGEARADQIATELRIPLSTVYRYLRTLRELDLVEERDRSYVPGWRLLELAGLDVARTRLVELGHSVLREISQATGETAVLTVRAGTRALCLRQVESHHPMRMAFRLGQLLPLYAGAGQRMLLAHAPAAVVQRVFEQPRWQTTDRTLPPAAILRELEQIRRNGYLVTHGELSEGAVAVAIPVFAGGELVCSLTVAGPEIRCGPAWLPQARASLAAAGKRLAEVLDDQGCDT</sequence>
<dbReference type="InterPro" id="IPR036388">
    <property type="entry name" value="WH-like_DNA-bd_sf"/>
</dbReference>
<proteinExistence type="predicted"/>
<accession>A0A238YG03</accession>
<dbReference type="SMART" id="SM00346">
    <property type="entry name" value="HTH_ICLR"/>
    <property type="match status" value="1"/>
</dbReference>
<dbReference type="RefSeq" id="WP_089337689.1">
    <property type="nucleotide sequence ID" value="NZ_FZNO01000019.1"/>
</dbReference>
<dbReference type="PROSITE" id="PS51078">
    <property type="entry name" value="ICLR_ED"/>
    <property type="match status" value="1"/>
</dbReference>
<name>A0A238YG03_9ACTN</name>
<keyword evidence="3" id="KW-0804">Transcription</keyword>
<dbReference type="Gene3D" id="1.10.10.10">
    <property type="entry name" value="Winged helix-like DNA-binding domain superfamily/Winged helix DNA-binding domain"/>
    <property type="match status" value="1"/>
</dbReference>
<dbReference type="InterPro" id="IPR029016">
    <property type="entry name" value="GAF-like_dom_sf"/>
</dbReference>
<dbReference type="InterPro" id="IPR014757">
    <property type="entry name" value="Tscrpt_reg_IclR_C"/>
</dbReference>
<keyword evidence="7" id="KW-1185">Reference proteome</keyword>
<dbReference type="PANTHER" id="PTHR30136:SF24">
    <property type="entry name" value="HTH-TYPE TRANSCRIPTIONAL REPRESSOR ALLR"/>
    <property type="match status" value="1"/>
</dbReference>
<dbReference type="AlphaFoldDB" id="A0A238YG03"/>
<keyword evidence="1" id="KW-0805">Transcription regulation</keyword>
<evidence type="ECO:0000313" key="7">
    <source>
        <dbReference type="Proteomes" id="UP000198403"/>
    </source>
</evidence>
<reference evidence="6 7" key="1">
    <citation type="submission" date="2017-06" db="EMBL/GenBank/DDBJ databases">
        <authorList>
            <person name="Kim H.J."/>
            <person name="Triplett B.A."/>
        </authorList>
    </citation>
    <scope>NUCLEOTIDE SEQUENCE [LARGE SCALE GENOMIC DNA]</scope>
    <source>
        <strain evidence="6 7">DSM 44272</strain>
    </source>
</reference>
<evidence type="ECO:0000313" key="6">
    <source>
        <dbReference type="EMBL" id="SNR69543.1"/>
    </source>
</evidence>
<dbReference type="Proteomes" id="UP000198403">
    <property type="component" value="Unassembled WGS sequence"/>
</dbReference>
<dbReference type="InterPro" id="IPR050707">
    <property type="entry name" value="HTH_MetabolicPath_Reg"/>
</dbReference>
<keyword evidence="2" id="KW-0238">DNA-binding</keyword>
<evidence type="ECO:0000259" key="4">
    <source>
        <dbReference type="PROSITE" id="PS51077"/>
    </source>
</evidence>
<dbReference type="InterPro" id="IPR005471">
    <property type="entry name" value="Tscrpt_reg_IclR_N"/>
</dbReference>
<dbReference type="GO" id="GO:0045892">
    <property type="term" value="P:negative regulation of DNA-templated transcription"/>
    <property type="evidence" value="ECO:0007669"/>
    <property type="project" value="TreeGrafter"/>
</dbReference>
<dbReference type="InterPro" id="IPR036390">
    <property type="entry name" value="WH_DNA-bd_sf"/>
</dbReference>
<dbReference type="GO" id="GO:0003677">
    <property type="term" value="F:DNA binding"/>
    <property type="evidence" value="ECO:0007669"/>
    <property type="project" value="UniProtKB-KW"/>
</dbReference>
<protein>
    <submittedName>
        <fullName evidence="6">Transcriptional regulator, IclR family</fullName>
    </submittedName>
</protein>
<feature type="domain" description="IclR-ED" evidence="5">
    <location>
        <begin position="88"/>
        <end position="268"/>
    </location>
</feature>
<gene>
    <name evidence="6" type="ORF">SAMN06272737_11987</name>
</gene>
<dbReference type="Gene3D" id="3.30.450.40">
    <property type="match status" value="1"/>
</dbReference>